<sequence>MKGAVIMKKSIRILTFAILFCLTFLLLQKDSGPFLIWWLMLFILGCSFMPLTSILFPGFQDKGWIFSKVIAIAVSGYITWLLVSLHILQFTSAACLLITLACIALNLTAMALHRNSFSRFPAADINLIFQEEVILFLAFLLWTYIAGFRPQAFGEEKFMDFGFMAAMMRSARLPATDLWYSQSPINYYYGGQYYAVFLTKLTGTQIALTYHLMRTLVAAMAFALPFSLVRQISFDYYQSTGRISSSKYRGFLPCCAGLLAGMAVSLAGNMHYVIYGKILPLFTDSDYWFPNSTRYIGHNPETLDQTIHEFPSYSFIQGDLHAHVVNIYFVLTVIGLLYAWIKKGNYEKKKILLQMPLLMCGLFLGIFQWSNAWDFAIYYVILCGICLFGNLKWFENWKQGILASAGQWGEVLILSFLTALPFTLHFDSSMAQGIRLAQNHSALYQLCVLWGFPILIVIIYLTALILERGKCSPLQWLSDTNPTDIFTAVLCLCASGLILMPELIYLRDIYEKTAARSNTMFKLTYQAFILFGLCIGFILIRFLSDASRRWIKTAGGLGIVCLLLTSGYTSTAVKQWNGNIWNRAGYLGLDATAFLETSYPEDAPAIRWLQANIEGSPVVLEANGNSYSSYCRVSAMTGLPTILGWYTHQHLWRNDTDDLNEKSREIEFIYTSENEVQVRSLLEKYQVSYLFIGQMEREKYPSLNEPLLRSLGEAVYDNKTVIIRLPWHKTP</sequence>
<protein>
    <submittedName>
        <fullName evidence="1">Uncharacterized protein</fullName>
    </submittedName>
</protein>
<evidence type="ECO:0000313" key="1">
    <source>
        <dbReference type="EMBL" id="TGY93690.1"/>
    </source>
</evidence>
<proteinExistence type="predicted"/>
<evidence type="ECO:0000313" key="2">
    <source>
        <dbReference type="Proteomes" id="UP000304953"/>
    </source>
</evidence>
<dbReference type="Proteomes" id="UP000304953">
    <property type="component" value="Unassembled WGS sequence"/>
</dbReference>
<organism evidence="1 2">
    <name type="scientific">Petralouisia muris</name>
    <dbReference type="NCBI Taxonomy" id="3032872"/>
    <lineage>
        <taxon>Bacteria</taxon>
        <taxon>Bacillati</taxon>
        <taxon>Bacillota</taxon>
        <taxon>Clostridia</taxon>
        <taxon>Lachnospirales</taxon>
        <taxon>Lachnospiraceae</taxon>
        <taxon>Petralouisia</taxon>
    </lineage>
</organism>
<keyword evidence="2" id="KW-1185">Reference proteome</keyword>
<accession>A0AC61RTF2</accession>
<reference evidence="1" key="1">
    <citation type="submission" date="2019-04" db="EMBL/GenBank/DDBJ databases">
        <title>Microbes associate with the intestines of laboratory mice.</title>
        <authorList>
            <person name="Navarre W."/>
            <person name="Wong E."/>
            <person name="Huang K."/>
            <person name="Tropini C."/>
            <person name="Ng K."/>
            <person name="Yu B."/>
        </authorList>
    </citation>
    <scope>NUCLEOTIDE SEQUENCE</scope>
    <source>
        <strain evidence="1">NM01_1-7b</strain>
    </source>
</reference>
<comment type="caution">
    <text evidence="1">The sequence shown here is derived from an EMBL/GenBank/DDBJ whole genome shotgun (WGS) entry which is preliminary data.</text>
</comment>
<gene>
    <name evidence="1" type="ORF">E5329_17345</name>
</gene>
<name>A0AC61RTF2_9FIRM</name>
<dbReference type="EMBL" id="SRYA01000038">
    <property type="protein sequence ID" value="TGY93690.1"/>
    <property type="molecule type" value="Genomic_DNA"/>
</dbReference>